<keyword evidence="4" id="KW-1185">Reference proteome</keyword>
<dbReference type="EMBL" id="JASPKY010000002">
    <property type="protein sequence ID" value="KAK9758955.1"/>
    <property type="molecule type" value="Genomic_DNA"/>
</dbReference>
<feature type="domain" description="HTH CENPB-type" evidence="2">
    <location>
        <begin position="1"/>
        <end position="32"/>
    </location>
</feature>
<keyword evidence="1 3" id="KW-0238">DNA-binding</keyword>
<evidence type="ECO:0000256" key="1">
    <source>
        <dbReference type="ARBA" id="ARBA00023125"/>
    </source>
</evidence>
<dbReference type="AlphaFoldDB" id="A0AAW1NJC1"/>
<name>A0AAW1NJC1_POPJA</name>
<dbReference type="Pfam" id="PF03221">
    <property type="entry name" value="HTH_Tnp_Tc5"/>
    <property type="match status" value="1"/>
</dbReference>
<comment type="caution">
    <text evidence="3">The sequence shown here is derived from an EMBL/GenBank/DDBJ whole genome shotgun (WGS) entry which is preliminary data.</text>
</comment>
<organism evidence="3 4">
    <name type="scientific">Popillia japonica</name>
    <name type="common">Japanese beetle</name>
    <dbReference type="NCBI Taxonomy" id="7064"/>
    <lineage>
        <taxon>Eukaryota</taxon>
        <taxon>Metazoa</taxon>
        <taxon>Ecdysozoa</taxon>
        <taxon>Arthropoda</taxon>
        <taxon>Hexapoda</taxon>
        <taxon>Insecta</taxon>
        <taxon>Pterygota</taxon>
        <taxon>Neoptera</taxon>
        <taxon>Endopterygota</taxon>
        <taxon>Coleoptera</taxon>
        <taxon>Polyphaga</taxon>
        <taxon>Scarabaeiformia</taxon>
        <taxon>Scarabaeidae</taxon>
        <taxon>Rutelinae</taxon>
        <taxon>Popillia</taxon>
    </lineage>
</organism>
<gene>
    <name evidence="3" type="ORF">QE152_g189</name>
</gene>
<protein>
    <submittedName>
        <fullName evidence="3">Tc5 transposase DNA-binding domain</fullName>
    </submittedName>
</protein>
<dbReference type="GO" id="GO:0003677">
    <property type="term" value="F:DNA binding"/>
    <property type="evidence" value="ECO:0007669"/>
    <property type="project" value="UniProtKB-KW"/>
</dbReference>
<evidence type="ECO:0000313" key="3">
    <source>
        <dbReference type="EMBL" id="KAK9758955.1"/>
    </source>
</evidence>
<dbReference type="Gene3D" id="1.10.10.60">
    <property type="entry name" value="Homeodomain-like"/>
    <property type="match status" value="1"/>
</dbReference>
<dbReference type="PROSITE" id="PS51253">
    <property type="entry name" value="HTH_CENPB"/>
    <property type="match status" value="1"/>
</dbReference>
<accession>A0AAW1NJC1</accession>
<sequence length="96" mass="11126">MEKAEEFGHPEFKCSGGWLDRFKLRHGISFGKISGEAKSVNLQETEKLLTNVWPKLQEGYKDETFLTLMKPQFFDKLLLDRTLKYKKEKCIGGKLA</sequence>
<dbReference type="Proteomes" id="UP001458880">
    <property type="component" value="Unassembled WGS sequence"/>
</dbReference>
<evidence type="ECO:0000259" key="2">
    <source>
        <dbReference type="PROSITE" id="PS51253"/>
    </source>
</evidence>
<dbReference type="InterPro" id="IPR006600">
    <property type="entry name" value="HTH_CenpB_DNA-bd_dom"/>
</dbReference>
<reference evidence="3 4" key="1">
    <citation type="journal article" date="2024" name="BMC Genomics">
        <title>De novo assembly and annotation of Popillia japonica's genome with initial clues to its potential as an invasive pest.</title>
        <authorList>
            <person name="Cucini C."/>
            <person name="Boschi S."/>
            <person name="Funari R."/>
            <person name="Cardaioli E."/>
            <person name="Iannotti N."/>
            <person name="Marturano G."/>
            <person name="Paoli F."/>
            <person name="Bruttini M."/>
            <person name="Carapelli A."/>
            <person name="Frati F."/>
            <person name="Nardi F."/>
        </authorList>
    </citation>
    <scope>NUCLEOTIDE SEQUENCE [LARGE SCALE GENOMIC DNA]</scope>
    <source>
        <strain evidence="3">DMR45628</strain>
    </source>
</reference>
<proteinExistence type="predicted"/>
<evidence type="ECO:0000313" key="4">
    <source>
        <dbReference type="Proteomes" id="UP001458880"/>
    </source>
</evidence>